<accession>A0A0G0W8N8</accession>
<comment type="caution">
    <text evidence="3">The sequence shown here is derived from an EMBL/GenBank/DDBJ whole genome shotgun (WGS) entry which is preliminary data.</text>
</comment>
<proteinExistence type="predicted"/>
<dbReference type="PROSITE" id="PS51462">
    <property type="entry name" value="NUDIX"/>
    <property type="match status" value="1"/>
</dbReference>
<dbReference type="InterPro" id="IPR020084">
    <property type="entry name" value="NUDIX_hydrolase_CS"/>
</dbReference>
<sequence length="137" mass="16138">MDEILRKIGSIDEGVFAIFVNDNKEILKGFRNYPSGSVWTDPGGRCSGDETLESTLRREVFEEIGIRDFEIRDYLGKFEGGFTDVWVYMFYCRTREEPRNMEPDKFSNWKWMGIQEFTKTSVGKEYMECVKKLIQDL</sequence>
<evidence type="ECO:0000256" key="1">
    <source>
        <dbReference type="ARBA" id="ARBA00022801"/>
    </source>
</evidence>
<dbReference type="InterPro" id="IPR000086">
    <property type="entry name" value="NUDIX_hydrolase_dom"/>
</dbReference>
<dbReference type="Pfam" id="PF00293">
    <property type="entry name" value="NUDIX"/>
    <property type="match status" value="1"/>
</dbReference>
<dbReference type="Gene3D" id="3.90.79.10">
    <property type="entry name" value="Nucleoside Triphosphate Pyrophosphohydrolase"/>
    <property type="match status" value="1"/>
</dbReference>
<protein>
    <submittedName>
        <fullName evidence="3">ADP-ribose pyrophosphatase</fullName>
    </submittedName>
</protein>
<gene>
    <name evidence="3" type="ORF">UU65_C0002G0137</name>
</gene>
<dbReference type="SUPFAM" id="SSF55811">
    <property type="entry name" value="Nudix"/>
    <property type="match status" value="1"/>
</dbReference>
<dbReference type="AlphaFoldDB" id="A0A0G0W8N8"/>
<dbReference type="CDD" id="cd02883">
    <property type="entry name" value="NUDIX_Hydrolase"/>
    <property type="match status" value="1"/>
</dbReference>
<feature type="domain" description="Nudix hydrolase" evidence="2">
    <location>
        <begin position="10"/>
        <end position="135"/>
    </location>
</feature>
<dbReference type="GO" id="GO:0016787">
    <property type="term" value="F:hydrolase activity"/>
    <property type="evidence" value="ECO:0007669"/>
    <property type="project" value="UniProtKB-KW"/>
</dbReference>
<dbReference type="InterPro" id="IPR015797">
    <property type="entry name" value="NUDIX_hydrolase-like_dom_sf"/>
</dbReference>
<dbReference type="Proteomes" id="UP000033869">
    <property type="component" value="Unassembled WGS sequence"/>
</dbReference>
<evidence type="ECO:0000259" key="2">
    <source>
        <dbReference type="PROSITE" id="PS51462"/>
    </source>
</evidence>
<dbReference type="EMBL" id="LCBL01000002">
    <property type="protein sequence ID" value="KKS09359.1"/>
    <property type="molecule type" value="Genomic_DNA"/>
</dbReference>
<name>A0A0G0W8N8_UNCC2</name>
<reference evidence="3 4" key="1">
    <citation type="journal article" date="2015" name="Nature">
        <title>rRNA introns, odd ribosomes, and small enigmatic genomes across a large radiation of phyla.</title>
        <authorList>
            <person name="Brown C.T."/>
            <person name="Hug L.A."/>
            <person name="Thomas B.C."/>
            <person name="Sharon I."/>
            <person name="Castelle C.J."/>
            <person name="Singh A."/>
            <person name="Wilkins M.J."/>
            <person name="Williams K.H."/>
            <person name="Banfield J.F."/>
        </authorList>
    </citation>
    <scope>NUCLEOTIDE SEQUENCE [LARGE SCALE GENOMIC DNA]</scope>
</reference>
<evidence type="ECO:0000313" key="3">
    <source>
        <dbReference type="EMBL" id="KKS09359.1"/>
    </source>
</evidence>
<dbReference type="PROSITE" id="PS00893">
    <property type="entry name" value="NUDIX_BOX"/>
    <property type="match status" value="1"/>
</dbReference>
<organism evidence="3 4">
    <name type="scientific">candidate division CPR2 bacterium GW2011_GWC1_41_48</name>
    <dbReference type="NCBI Taxonomy" id="1618344"/>
    <lineage>
        <taxon>Bacteria</taxon>
        <taxon>Bacteria division CPR2</taxon>
    </lineage>
</organism>
<keyword evidence="1" id="KW-0378">Hydrolase</keyword>
<evidence type="ECO:0000313" key="4">
    <source>
        <dbReference type="Proteomes" id="UP000033869"/>
    </source>
</evidence>